<evidence type="ECO:0000256" key="2">
    <source>
        <dbReference type="ARBA" id="ARBA00022737"/>
    </source>
</evidence>
<organism evidence="6 7">
    <name type="scientific">Naegleria fowleri</name>
    <name type="common">Brain eating amoeba</name>
    <dbReference type="NCBI Taxonomy" id="5763"/>
    <lineage>
        <taxon>Eukaryota</taxon>
        <taxon>Discoba</taxon>
        <taxon>Heterolobosea</taxon>
        <taxon>Tetramitia</taxon>
        <taxon>Eutetramitia</taxon>
        <taxon>Vahlkampfiidae</taxon>
        <taxon>Naegleria</taxon>
    </lineage>
</organism>
<dbReference type="Proteomes" id="UP000444721">
    <property type="component" value="Unassembled WGS sequence"/>
</dbReference>
<evidence type="ECO:0000256" key="1">
    <source>
        <dbReference type="ARBA" id="ARBA00022574"/>
    </source>
</evidence>
<dbReference type="RefSeq" id="XP_044557464.1">
    <property type="nucleotide sequence ID" value="XM_044712910.1"/>
</dbReference>
<dbReference type="InterPro" id="IPR020472">
    <property type="entry name" value="WD40_PAC1"/>
</dbReference>
<dbReference type="OrthoDB" id="6262491at2759"/>
<accession>A0A6A5BFG1</accession>
<dbReference type="GeneID" id="68116216"/>
<dbReference type="PROSITE" id="PS50082">
    <property type="entry name" value="WD_REPEATS_2"/>
    <property type="match status" value="3"/>
</dbReference>
<dbReference type="VEuPathDB" id="AmoebaDB:FDP41_008999"/>
<feature type="repeat" description="WD" evidence="3">
    <location>
        <begin position="226"/>
        <end position="265"/>
    </location>
</feature>
<dbReference type="SUPFAM" id="SSF50978">
    <property type="entry name" value="WD40 repeat-like"/>
    <property type="match status" value="1"/>
</dbReference>
<keyword evidence="4" id="KW-0175">Coiled coil</keyword>
<dbReference type="InterPro" id="IPR036322">
    <property type="entry name" value="WD40_repeat_dom_sf"/>
</dbReference>
<proteinExistence type="predicted"/>
<evidence type="ECO:0000256" key="5">
    <source>
        <dbReference type="SAM" id="MobiDB-lite"/>
    </source>
</evidence>
<dbReference type="Pfam" id="PF00400">
    <property type="entry name" value="WD40"/>
    <property type="match status" value="3"/>
</dbReference>
<dbReference type="PRINTS" id="PR00320">
    <property type="entry name" value="GPROTEINBRPT"/>
</dbReference>
<dbReference type="CDD" id="cd00200">
    <property type="entry name" value="WD40"/>
    <property type="match status" value="1"/>
</dbReference>
<dbReference type="VEuPathDB" id="AmoebaDB:NfTy_047060"/>
<name>A0A6A5BFG1_NAEFO</name>
<dbReference type="EMBL" id="VFQX01000066">
    <property type="protein sequence ID" value="KAF0972750.1"/>
    <property type="molecule type" value="Genomic_DNA"/>
</dbReference>
<dbReference type="VEuPathDB" id="AmoebaDB:NF0025600"/>
<feature type="compositionally biased region" description="Low complexity" evidence="5">
    <location>
        <begin position="9"/>
        <end position="23"/>
    </location>
</feature>
<comment type="caution">
    <text evidence="6">The sequence shown here is derived from an EMBL/GenBank/DDBJ whole genome shotgun (WGS) entry which is preliminary data.</text>
</comment>
<evidence type="ECO:0000256" key="4">
    <source>
        <dbReference type="SAM" id="Coils"/>
    </source>
</evidence>
<dbReference type="InterPro" id="IPR019775">
    <property type="entry name" value="WD40_repeat_CS"/>
</dbReference>
<dbReference type="InterPro" id="IPR001680">
    <property type="entry name" value="WD40_rpt"/>
</dbReference>
<dbReference type="SMART" id="SM00320">
    <property type="entry name" value="WD40"/>
    <property type="match status" value="6"/>
</dbReference>
<dbReference type="Gene3D" id="2.130.10.10">
    <property type="entry name" value="YVTN repeat-like/Quinoprotein amine dehydrogenase"/>
    <property type="match status" value="2"/>
</dbReference>
<keyword evidence="1 3" id="KW-0853">WD repeat</keyword>
<dbReference type="PROSITE" id="PS00678">
    <property type="entry name" value="WD_REPEATS_1"/>
    <property type="match status" value="1"/>
</dbReference>
<protein>
    <submittedName>
        <fullName evidence="6">Uncharacterized protein</fullName>
    </submittedName>
</protein>
<evidence type="ECO:0000313" key="7">
    <source>
        <dbReference type="Proteomes" id="UP000444721"/>
    </source>
</evidence>
<dbReference type="InterPro" id="IPR015943">
    <property type="entry name" value="WD40/YVTN_repeat-like_dom_sf"/>
</dbReference>
<gene>
    <name evidence="6" type="ORF">FDP41_008999</name>
</gene>
<dbReference type="PANTHER" id="PTHR19848:SF8">
    <property type="entry name" value="F-BOX AND WD REPEAT DOMAIN CONTAINING 7"/>
    <property type="match status" value="1"/>
</dbReference>
<dbReference type="PROSITE" id="PS50294">
    <property type="entry name" value="WD_REPEATS_REGION"/>
    <property type="match status" value="2"/>
</dbReference>
<feature type="repeat" description="WD" evidence="3">
    <location>
        <begin position="347"/>
        <end position="378"/>
    </location>
</feature>
<feature type="repeat" description="WD" evidence="3">
    <location>
        <begin position="306"/>
        <end position="346"/>
    </location>
</feature>
<evidence type="ECO:0000313" key="6">
    <source>
        <dbReference type="EMBL" id="KAF0972750.1"/>
    </source>
</evidence>
<sequence>MPSSVRSAKSPSRPTPRSSTKSPIQKDPMEEYYKDPKKYQDFYNELYDSLQTEKANFDECSFVFLNTKRPLEPIISLQTTSEELFYGSFDGPIRCFSTSNGKRTQTLRGHASLVSGLELVSREKVVSELELGPVEDFSLENTEEGKEVFKSRNDYVLFSSSRDGDVRCWDLNLSKTIKRLTTETAAPMTCMKVCSKEGCPTLVATGALDGSVTMWNLAKGNISSVYTGHASAISSLEYSDNRLFSASLDSFVKIVDIEKEEVFSIIRPNSHPVRSISVIGNDIFVGTSTGVIQQYDIRTSTLVGCFRGHTDCVLCTKVYDPNYLISGSEDSFVVLWDIKTKEMVHVYGGHKDSVTAISITESDKSVYSGSLDKTIRRWAASSAIGLVQKESQLLEHKKKLEELLAKEKKKQTK</sequence>
<dbReference type="PANTHER" id="PTHR19848">
    <property type="entry name" value="WD40 REPEAT PROTEIN"/>
    <property type="match status" value="1"/>
</dbReference>
<dbReference type="AlphaFoldDB" id="A0A6A5BFG1"/>
<reference evidence="6 7" key="1">
    <citation type="journal article" date="2019" name="Sci. Rep.">
        <title>Nanopore sequencing improves the draft genome of the human pathogenic amoeba Naegleria fowleri.</title>
        <authorList>
            <person name="Liechti N."/>
            <person name="Schurch N."/>
            <person name="Bruggmann R."/>
            <person name="Wittwer M."/>
        </authorList>
    </citation>
    <scope>NUCLEOTIDE SEQUENCE [LARGE SCALE GENOMIC DNA]</scope>
    <source>
        <strain evidence="6 7">ATCC 30894</strain>
    </source>
</reference>
<dbReference type="OMA" id="TKNSICN"/>
<keyword evidence="7" id="KW-1185">Reference proteome</keyword>
<feature type="region of interest" description="Disordered" evidence="5">
    <location>
        <begin position="1"/>
        <end position="31"/>
    </location>
</feature>
<evidence type="ECO:0000256" key="3">
    <source>
        <dbReference type="PROSITE-ProRule" id="PRU00221"/>
    </source>
</evidence>
<keyword evidence="2" id="KW-0677">Repeat</keyword>
<feature type="coiled-coil region" evidence="4">
    <location>
        <begin position="386"/>
        <end position="413"/>
    </location>
</feature>